<dbReference type="InterPro" id="IPR027165">
    <property type="entry name" value="CND3"/>
</dbReference>
<reference evidence="2" key="1">
    <citation type="journal article" date="2018" name="Nat. Microbiol.">
        <title>Leveraging single-cell genomics to expand the fungal tree of life.</title>
        <authorList>
            <person name="Ahrendt S.R."/>
            <person name="Quandt C.A."/>
            <person name="Ciobanu D."/>
            <person name="Clum A."/>
            <person name="Salamov A."/>
            <person name="Andreopoulos B."/>
            <person name="Cheng J.F."/>
            <person name="Woyke T."/>
            <person name="Pelin A."/>
            <person name="Henrissat B."/>
            <person name="Reynolds N.K."/>
            <person name="Benny G.L."/>
            <person name="Smith M.E."/>
            <person name="James T.Y."/>
            <person name="Grigoriev I.V."/>
        </authorList>
    </citation>
    <scope>NUCLEOTIDE SEQUENCE [LARGE SCALE GENOMIC DNA]</scope>
</reference>
<evidence type="ECO:0000313" key="2">
    <source>
        <dbReference type="Proteomes" id="UP000269721"/>
    </source>
</evidence>
<dbReference type="AlphaFoldDB" id="A0A4V1IPW9"/>
<sequence length="272" mass="30775">MLGAPKTINPNLMWSYDGFRLLGYHLPPREAFQPERPASHLNAPSPLPPIKISDVRKQVVWNIETNEHTLPAILTRARDIDPVVRKIVYDKIAADLPDISALTIEQRDGLLAQGLSDRDATVKKASAKMLCNTWVKQCDDNLLEFLGKMDVLTSPASEESVKTFLAANPTITIPSNDEAWDDLYPELVFFIRCYIAFCRNNNREEDMEAALPPLYKHVELLRKHSAQISAIDPDAEEDDQIVQEFILGQLIAIAEMQDYSDEMGRRDMLLCL</sequence>
<dbReference type="GO" id="GO:0000793">
    <property type="term" value="C:condensed chromosome"/>
    <property type="evidence" value="ECO:0007669"/>
    <property type="project" value="TreeGrafter"/>
</dbReference>
<dbReference type="GO" id="GO:0007076">
    <property type="term" value="P:mitotic chromosome condensation"/>
    <property type="evidence" value="ECO:0007669"/>
    <property type="project" value="InterPro"/>
</dbReference>
<name>A0A4V1IPW9_9FUNG</name>
<keyword evidence="2" id="KW-1185">Reference proteome</keyword>
<dbReference type="OrthoDB" id="27187at2759"/>
<dbReference type="GO" id="GO:0000796">
    <property type="term" value="C:condensin complex"/>
    <property type="evidence" value="ECO:0007669"/>
    <property type="project" value="InterPro"/>
</dbReference>
<dbReference type="EMBL" id="ML000015">
    <property type="protein sequence ID" value="RKO84517.1"/>
    <property type="molecule type" value="Genomic_DNA"/>
</dbReference>
<organism evidence="1 2">
    <name type="scientific">Blyttiomyces helicus</name>
    <dbReference type="NCBI Taxonomy" id="388810"/>
    <lineage>
        <taxon>Eukaryota</taxon>
        <taxon>Fungi</taxon>
        <taxon>Fungi incertae sedis</taxon>
        <taxon>Chytridiomycota</taxon>
        <taxon>Chytridiomycota incertae sedis</taxon>
        <taxon>Chytridiomycetes</taxon>
        <taxon>Chytridiomycetes incertae sedis</taxon>
        <taxon>Blyttiomyces</taxon>
    </lineage>
</organism>
<dbReference type="PANTHER" id="PTHR14418:SF5">
    <property type="entry name" value="CONDENSIN COMPLEX SUBUNIT 3"/>
    <property type="match status" value="1"/>
</dbReference>
<gene>
    <name evidence="1" type="ORF">BDK51DRAFT_33625</name>
</gene>
<evidence type="ECO:0000313" key="1">
    <source>
        <dbReference type="EMBL" id="RKO84517.1"/>
    </source>
</evidence>
<accession>A0A4V1IPW9</accession>
<proteinExistence type="predicted"/>
<feature type="non-terminal residue" evidence="1">
    <location>
        <position position="272"/>
    </location>
</feature>
<dbReference type="Proteomes" id="UP000269721">
    <property type="component" value="Unassembled WGS sequence"/>
</dbReference>
<dbReference type="InterPro" id="IPR016024">
    <property type="entry name" value="ARM-type_fold"/>
</dbReference>
<protein>
    <submittedName>
        <fullName evidence="1">Uncharacterized protein</fullName>
    </submittedName>
</protein>
<dbReference type="PANTHER" id="PTHR14418">
    <property type="entry name" value="CONDENSIN COMPLEX SUBUNIT 3-RELATED"/>
    <property type="match status" value="1"/>
</dbReference>
<dbReference type="SUPFAM" id="SSF48371">
    <property type="entry name" value="ARM repeat"/>
    <property type="match status" value="1"/>
</dbReference>